<protein>
    <recommendedName>
        <fullName evidence="6">NAD(P)-binding protein</fullName>
    </recommendedName>
</protein>
<evidence type="ECO:0000256" key="1">
    <source>
        <dbReference type="ARBA" id="ARBA00005725"/>
    </source>
</evidence>
<dbReference type="InterPro" id="IPR051609">
    <property type="entry name" value="NmrA/Isoflavone_reductase-like"/>
</dbReference>
<sequence length="318" mass="35200">MSTTPQTIALAGTGDLAKHICTALLASPSFTPIVLSRSSSTQPTPQTTWFSTHQIPIHKTDYSVPSLLDILNTTKATTLISLINDPTPTYTTTHTALLTACQRSTACKRLIPSEYIGDTETHPLKPPFYARSRAPFRHVLRLQTEIEWTLFNVGWLMDYFLPAAKTHMRPAAGVFPIDLGSWTALVRGSGEEVQSWTCGRDVGRAVVALCGAGAGQWESHTYVAAEWSTFNSAIKVLEKHYGRPMAVTYRSWESIQQTLAESEDPEALEVAQIEEMMVMGCLACPREKTLRQREKFFPEVGFLGLEELLAYADGVDFV</sequence>
<comment type="caution">
    <text evidence="4">The sequence shown here is derived from an EMBL/GenBank/DDBJ whole genome shotgun (WGS) entry which is preliminary data.</text>
</comment>
<accession>A0ABR4AGG2</accession>
<dbReference type="Gene3D" id="3.90.25.10">
    <property type="entry name" value="UDP-galactose 4-epimerase, domain 1"/>
    <property type="match status" value="1"/>
</dbReference>
<gene>
    <name evidence="4" type="ORF">N7G274_003308</name>
</gene>
<evidence type="ECO:0008006" key="6">
    <source>
        <dbReference type="Google" id="ProtNLM"/>
    </source>
</evidence>
<dbReference type="Gene3D" id="3.40.50.720">
    <property type="entry name" value="NAD(P)-binding Rossmann-like Domain"/>
    <property type="match status" value="1"/>
</dbReference>
<name>A0ABR4AGG2_9LECA</name>
<reference evidence="4 5" key="1">
    <citation type="submission" date="2024-09" db="EMBL/GenBank/DDBJ databases">
        <title>Rethinking Asexuality: The Enigmatic Case of Functional Sexual Genes in Lepraria (Stereocaulaceae).</title>
        <authorList>
            <person name="Doellman M."/>
            <person name="Sun Y."/>
            <person name="Barcenas-Pena A."/>
            <person name="Lumbsch H.T."/>
            <person name="Grewe F."/>
        </authorList>
    </citation>
    <scope>NUCLEOTIDE SEQUENCE [LARGE SCALE GENOMIC DNA]</scope>
    <source>
        <strain evidence="4 5">Mercado 3170</strain>
    </source>
</reference>
<organism evidence="4 5">
    <name type="scientific">Stereocaulon virgatum</name>
    <dbReference type="NCBI Taxonomy" id="373712"/>
    <lineage>
        <taxon>Eukaryota</taxon>
        <taxon>Fungi</taxon>
        <taxon>Dikarya</taxon>
        <taxon>Ascomycota</taxon>
        <taxon>Pezizomycotina</taxon>
        <taxon>Lecanoromycetes</taxon>
        <taxon>OSLEUM clade</taxon>
        <taxon>Lecanoromycetidae</taxon>
        <taxon>Lecanorales</taxon>
        <taxon>Lecanorineae</taxon>
        <taxon>Stereocaulaceae</taxon>
        <taxon>Stereocaulon</taxon>
    </lineage>
</organism>
<proteinExistence type="inferred from homology"/>
<dbReference type="EMBL" id="JBEFKJ010000010">
    <property type="protein sequence ID" value="KAL2043789.1"/>
    <property type="molecule type" value="Genomic_DNA"/>
</dbReference>
<dbReference type="InterPro" id="IPR036291">
    <property type="entry name" value="NAD(P)-bd_dom_sf"/>
</dbReference>
<dbReference type="Proteomes" id="UP001590950">
    <property type="component" value="Unassembled WGS sequence"/>
</dbReference>
<keyword evidence="3" id="KW-0560">Oxidoreductase</keyword>
<keyword evidence="5" id="KW-1185">Reference proteome</keyword>
<dbReference type="PANTHER" id="PTHR47706:SF4">
    <property type="entry name" value="NMRA-LIKE DOMAIN-CONTAINING PROTEIN"/>
    <property type="match status" value="1"/>
</dbReference>
<evidence type="ECO:0000256" key="3">
    <source>
        <dbReference type="ARBA" id="ARBA00023002"/>
    </source>
</evidence>
<dbReference type="PANTHER" id="PTHR47706">
    <property type="entry name" value="NMRA-LIKE FAMILY PROTEIN"/>
    <property type="match status" value="1"/>
</dbReference>
<keyword evidence="2" id="KW-0521">NADP</keyword>
<evidence type="ECO:0000313" key="4">
    <source>
        <dbReference type="EMBL" id="KAL2043789.1"/>
    </source>
</evidence>
<evidence type="ECO:0000256" key="2">
    <source>
        <dbReference type="ARBA" id="ARBA00022857"/>
    </source>
</evidence>
<comment type="similarity">
    <text evidence="1">Belongs to the NmrA-type oxidoreductase family. Isoflavone reductase subfamily.</text>
</comment>
<evidence type="ECO:0000313" key="5">
    <source>
        <dbReference type="Proteomes" id="UP001590950"/>
    </source>
</evidence>
<dbReference type="SUPFAM" id="SSF51735">
    <property type="entry name" value="NAD(P)-binding Rossmann-fold domains"/>
    <property type="match status" value="1"/>
</dbReference>